<organism evidence="1">
    <name type="scientific">viral metagenome</name>
    <dbReference type="NCBI Taxonomy" id="1070528"/>
    <lineage>
        <taxon>unclassified sequences</taxon>
        <taxon>metagenomes</taxon>
        <taxon>organismal metagenomes</taxon>
    </lineage>
</organism>
<sequence>MSQNFKKIYDINKFVNIIKEYCINEKKTEYIFSPISYKKMQFNKVFTTFINDLIPYYHKSKQFYLKRNMTYKNTLTIFRQLLNSLCIPYTSKIIYNKSKYSIHYIIILNNELANHS</sequence>
<name>A0A6C0LX09_9ZZZZ</name>
<dbReference type="AlphaFoldDB" id="A0A6C0LX09"/>
<evidence type="ECO:0000313" key="1">
    <source>
        <dbReference type="EMBL" id="QHU35299.1"/>
    </source>
</evidence>
<accession>A0A6C0LX09</accession>
<proteinExistence type="predicted"/>
<protein>
    <submittedName>
        <fullName evidence="1">Uncharacterized protein</fullName>
    </submittedName>
</protein>
<reference evidence="1" key="1">
    <citation type="journal article" date="2020" name="Nature">
        <title>Giant virus diversity and host interactions through global metagenomics.</title>
        <authorList>
            <person name="Schulz F."/>
            <person name="Roux S."/>
            <person name="Paez-Espino D."/>
            <person name="Jungbluth S."/>
            <person name="Walsh D.A."/>
            <person name="Denef V.J."/>
            <person name="McMahon K.D."/>
            <person name="Konstantinidis K.T."/>
            <person name="Eloe-Fadrosh E.A."/>
            <person name="Kyrpides N.C."/>
            <person name="Woyke T."/>
        </authorList>
    </citation>
    <scope>NUCLEOTIDE SEQUENCE</scope>
    <source>
        <strain evidence="1">GVMAG-S-1017745-26</strain>
    </source>
</reference>
<dbReference type="EMBL" id="MN740586">
    <property type="protein sequence ID" value="QHU35299.1"/>
    <property type="molecule type" value="Genomic_DNA"/>
</dbReference>